<evidence type="ECO:0000313" key="20">
    <source>
        <dbReference type="Proteomes" id="UP000306102"/>
    </source>
</evidence>
<evidence type="ECO:0000313" key="19">
    <source>
        <dbReference type="EMBL" id="THG16835.1"/>
    </source>
</evidence>
<dbReference type="GO" id="GO:0090447">
    <property type="term" value="F:glycerol-3-phosphate 2-O-acyltransferase activity"/>
    <property type="evidence" value="ECO:0007669"/>
    <property type="project" value="TreeGrafter"/>
</dbReference>
<dbReference type="CDD" id="cd12524">
    <property type="entry name" value="RRM1_MEI2_like"/>
    <property type="match status" value="1"/>
</dbReference>
<evidence type="ECO:0000256" key="12">
    <source>
        <dbReference type="ARBA" id="ARBA00023254"/>
    </source>
</evidence>
<dbReference type="SUPFAM" id="SSF52540">
    <property type="entry name" value="P-loop containing nucleoside triphosphate hydrolases"/>
    <property type="match status" value="1"/>
</dbReference>
<dbReference type="Pfam" id="PF01553">
    <property type="entry name" value="Acyltransferase"/>
    <property type="match status" value="1"/>
</dbReference>
<accession>A0A4S4EL69</accession>
<dbReference type="GO" id="GO:0045927">
    <property type="term" value="P:positive regulation of growth"/>
    <property type="evidence" value="ECO:0007669"/>
    <property type="project" value="UniProtKB-ARBA"/>
</dbReference>
<evidence type="ECO:0000256" key="4">
    <source>
        <dbReference type="ARBA" id="ARBA00022692"/>
    </source>
</evidence>
<feature type="compositionally biased region" description="Polar residues" evidence="16">
    <location>
        <begin position="512"/>
        <end position="546"/>
    </location>
</feature>
<dbReference type="InterPro" id="IPR003959">
    <property type="entry name" value="ATPase_AAA_core"/>
</dbReference>
<keyword evidence="7" id="KW-0067">ATP-binding</keyword>
<gene>
    <name evidence="19" type="ORF">TEA_003758</name>
</gene>
<dbReference type="GO" id="GO:0005524">
    <property type="term" value="F:ATP binding"/>
    <property type="evidence" value="ECO:0007669"/>
    <property type="project" value="UniProtKB-KW"/>
</dbReference>
<dbReference type="CDD" id="cd12531">
    <property type="entry name" value="RRM3_MEI2_like"/>
    <property type="match status" value="1"/>
</dbReference>
<keyword evidence="3" id="KW-0808">Transferase</keyword>
<reference evidence="19 20" key="1">
    <citation type="journal article" date="2018" name="Proc. Natl. Acad. Sci. U.S.A.">
        <title>Draft genome sequence of Camellia sinensis var. sinensis provides insights into the evolution of the tea genome and tea quality.</title>
        <authorList>
            <person name="Wei C."/>
            <person name="Yang H."/>
            <person name="Wang S."/>
            <person name="Zhao J."/>
            <person name="Liu C."/>
            <person name="Gao L."/>
            <person name="Xia E."/>
            <person name="Lu Y."/>
            <person name="Tai Y."/>
            <person name="She G."/>
            <person name="Sun J."/>
            <person name="Cao H."/>
            <person name="Tong W."/>
            <person name="Gao Q."/>
            <person name="Li Y."/>
            <person name="Deng W."/>
            <person name="Jiang X."/>
            <person name="Wang W."/>
            <person name="Chen Q."/>
            <person name="Zhang S."/>
            <person name="Li H."/>
            <person name="Wu J."/>
            <person name="Wang P."/>
            <person name="Li P."/>
            <person name="Shi C."/>
            <person name="Zheng F."/>
            <person name="Jian J."/>
            <person name="Huang B."/>
            <person name="Shan D."/>
            <person name="Shi M."/>
            <person name="Fang C."/>
            <person name="Yue Y."/>
            <person name="Li F."/>
            <person name="Li D."/>
            <person name="Wei S."/>
            <person name="Han B."/>
            <person name="Jiang C."/>
            <person name="Yin Y."/>
            <person name="Xia T."/>
            <person name="Zhang Z."/>
            <person name="Bennetzen J.L."/>
            <person name="Zhao S."/>
            <person name="Wan X."/>
        </authorList>
    </citation>
    <scope>NUCLEOTIDE SEQUENCE [LARGE SCALE GENOMIC DNA]</scope>
    <source>
        <strain evidence="20">cv. Shuchazao</strain>
        <tissue evidence="19">Leaf</tissue>
    </source>
</reference>
<dbReference type="Pfam" id="PF23270">
    <property type="entry name" value="HAD_RAM2_N"/>
    <property type="match status" value="1"/>
</dbReference>
<protein>
    <recommendedName>
        <fullName evidence="18">RRM domain-containing protein</fullName>
    </recommendedName>
</protein>
<sequence>MDQHLKDLISGGPPKIPSGDASRKLGSAWGIPQGTDAYHTSSDASLFSSSLPVLPHEKFFTDSEHCGQSVDDGFPTLKKLHQEDDSKDPLEDVEPSAIGTLLPGDENELLAGIMDDFDLSGLPTQLEDLEDDDFFGSGGGMELDFDSQESLNIAMSKLSMSDGVSVNGIGHYGLPNGVATVAGEHPYGEHPSRTLFVRNINSNVEDSELVSLFEQYGDIRNLYTACKHRGFVMISYYDIRAARTAMRALQNKPLRRRKLDIHFSIPKDNPSEKDINQGTLVVFNLDASVSNDDLRQIFGTYGEVKEIRETPHKRHHKFIEFYDVRAAEAALKALNRSDIAGKRIKLEPSRPGGARRNLMQQLTQELEQDEARSFRHPVGSPVNNSPPGNWPHFGSPVEHNPLQGFSQSPVLGPLSPIKSNHMPGLASILSPHVSNPAKIAPIGKDQGRISHVSQVIGNVNSTQGVGYQLSHSFPEQKLSASPGPMSSFGESNSNSSGIGTLSGPQFLWGNPTPYSEHTSSSAWPTSSVGNPFAPSTQGQGYPYSNQHGSFLGSHHLHHVGSAPSGVPLDRHFGYFPESPETSFMNHVAFGGMGLNRKTASYVMNMGARPAMSVGVALPGNMSESGSPSSRMMSLPRNGPLFFGNGTLQGIGVTINEGLLERGRSRRVEYSVNQIDSKKQYQLDLDKIKSGEDTRTTLMIKNIPNKYTSKMLLAAIDENHGGTYDFLYLPIDFKNKCNVGYAFINMVFPSHIIPFYEAFNGKKWEKFNSEKVASLAYARIQGKAALVTHFQNSSLMNEDKRCRPILFQSEGQETVDQEPFLSSNLNICIRQPDGSYIGDSLESPKGNMDDEIATEKKEAMVFPTELVKLADWLLYQLLANSCYRALGKMRKYYGLFLRNLNPNPNPSLKSSSSSSTQPSLYPSVTKCGLEGRESQTLVCNIHATLLRTQSFFPYFMLIAFEGGSIFRAFFLLLSWPILLVLHYDLQLRAMIFITFCGLRVRDMEDVGRAVLPKFYLENLNLKVYEVLASTESRVVFTSVPRVMVEGFLKEYLSVGDVVGTELQTVGNYFTGLISGSGLLVKHIALKEFFGENKPDIGLGSSSPDDQLFISPCKEAYVVNTEDMKGTTMPRDRYPKPLVFHDGRLAFLPTPLATLSMFLWLPPAIFLSIFRLFVGICLPYKIAIFLGSLTGVHIRFKGLNPDLDSDSDSNKKKGILYVCTHRTLLDPVFLSMSLHKPLIAVTYSLSKMSELISPIKTVRLTRDRKQDGETMQRLLREGDLVVCPEGTTCREPYLLRFSSLFAELANEIVPVAINTHVTMFYGTTASGLKCLDPIYFLMNPRPSYFIQILGKLPKELTCAGGRSSFEVANYIQRQLADALGFECTTLTRKDKYMMLADPRDDLNEMDVARKALILARLLGQQIDLDNIKVESLYPEEMGPNIMHVEDFLVNGLPLLDKGIQEKVERASSNGNVLRYVCVIEDSSRAAAMWVDEQDGEAIELAFMWVDVMQVMTTRQRVTIEYHGNGYIFTVNQAGVEGQVKSNSMERGMISLDTYIVFQASNSSGMKIVNGLEVLSKFVGETEKNVRDLFADAEQDQRTQGDQSDLHVIIFDEIDAICKSRGSTRDGIGVHDSIVNLLLTKLLHASTHHFNGSVNANIATILSPELGIGNTEVLSSQPTTLTILQSLYLRVTIAVTNDDMSHQTLAVKDLFVDIHDVIIVQSIPSPYSQSNMIMCYLEYLYLTEFV</sequence>
<dbReference type="GO" id="GO:0016020">
    <property type="term" value="C:membrane"/>
    <property type="evidence" value="ECO:0007669"/>
    <property type="project" value="UniProtKB-SubCell"/>
</dbReference>
<evidence type="ECO:0000256" key="15">
    <source>
        <dbReference type="PROSITE-ProRule" id="PRU00176"/>
    </source>
</evidence>
<dbReference type="FunFam" id="3.30.70.330:FF:000063">
    <property type="entry name" value="MEI2-like protein 5 isoform 2"/>
    <property type="match status" value="1"/>
</dbReference>
<keyword evidence="6" id="KW-0547">Nucleotide-binding</keyword>
<dbReference type="Pfam" id="PF00076">
    <property type="entry name" value="RRM_1"/>
    <property type="match status" value="2"/>
</dbReference>
<evidence type="ECO:0000256" key="10">
    <source>
        <dbReference type="ARBA" id="ARBA00023002"/>
    </source>
</evidence>
<evidence type="ECO:0000256" key="16">
    <source>
        <dbReference type="SAM" id="MobiDB-lite"/>
    </source>
</evidence>
<organism evidence="19 20">
    <name type="scientific">Camellia sinensis var. sinensis</name>
    <name type="common">China tea</name>
    <dbReference type="NCBI Taxonomy" id="542762"/>
    <lineage>
        <taxon>Eukaryota</taxon>
        <taxon>Viridiplantae</taxon>
        <taxon>Streptophyta</taxon>
        <taxon>Embryophyta</taxon>
        <taxon>Tracheophyta</taxon>
        <taxon>Spermatophyta</taxon>
        <taxon>Magnoliopsida</taxon>
        <taxon>eudicotyledons</taxon>
        <taxon>Gunneridae</taxon>
        <taxon>Pentapetalae</taxon>
        <taxon>asterids</taxon>
        <taxon>Ericales</taxon>
        <taxon>Theaceae</taxon>
        <taxon>Camellia</taxon>
    </lineage>
</organism>
<dbReference type="GO" id="GO:0045836">
    <property type="term" value="P:positive regulation of meiotic nuclear division"/>
    <property type="evidence" value="ECO:0007669"/>
    <property type="project" value="UniProtKB-ARBA"/>
</dbReference>
<feature type="region of interest" description="Disordered" evidence="16">
    <location>
        <begin position="474"/>
        <end position="546"/>
    </location>
</feature>
<feature type="transmembrane region" description="Helical" evidence="17">
    <location>
        <begin position="1143"/>
        <end position="1161"/>
    </location>
</feature>
<evidence type="ECO:0000256" key="5">
    <source>
        <dbReference type="ARBA" id="ARBA00022737"/>
    </source>
</evidence>
<evidence type="ECO:0000256" key="13">
    <source>
        <dbReference type="ARBA" id="ARBA00023315"/>
    </source>
</evidence>
<dbReference type="InterPro" id="IPR002123">
    <property type="entry name" value="Plipid/glycerol_acylTrfase"/>
</dbReference>
<dbReference type="GO" id="GO:0051321">
    <property type="term" value="P:meiotic cell cycle"/>
    <property type="evidence" value="ECO:0007669"/>
    <property type="project" value="UniProtKB-KW"/>
</dbReference>
<dbReference type="SMART" id="SM00360">
    <property type="entry name" value="RRM"/>
    <property type="match status" value="3"/>
</dbReference>
<dbReference type="Gene3D" id="3.30.360.10">
    <property type="entry name" value="Dihydrodipicolinate Reductase, domain 2"/>
    <property type="match status" value="1"/>
</dbReference>
<feature type="domain" description="RRM" evidence="18">
    <location>
        <begin position="193"/>
        <end position="266"/>
    </location>
</feature>
<evidence type="ECO:0000256" key="2">
    <source>
        <dbReference type="ARBA" id="ARBA00007937"/>
    </source>
</evidence>
<dbReference type="Gene3D" id="3.40.50.300">
    <property type="entry name" value="P-loop containing nucleotide triphosphate hydrolases"/>
    <property type="match status" value="1"/>
</dbReference>
<evidence type="ECO:0000259" key="18">
    <source>
        <dbReference type="PROSITE" id="PS50102"/>
    </source>
</evidence>
<dbReference type="PANTHER" id="PTHR15486">
    <property type="entry name" value="ANCIENT UBIQUITOUS PROTEIN"/>
    <property type="match status" value="1"/>
</dbReference>
<keyword evidence="12" id="KW-0469">Meiosis</keyword>
<dbReference type="InterPro" id="IPR029067">
    <property type="entry name" value="CDC48_domain_2-like_sf"/>
</dbReference>
<dbReference type="EMBL" id="SDRB02003825">
    <property type="protein sequence ID" value="THG16835.1"/>
    <property type="molecule type" value="Genomic_DNA"/>
</dbReference>
<evidence type="ECO:0000256" key="17">
    <source>
        <dbReference type="SAM" id="Phobius"/>
    </source>
</evidence>
<dbReference type="GO" id="GO:0003723">
    <property type="term" value="F:RNA binding"/>
    <property type="evidence" value="ECO:0007669"/>
    <property type="project" value="UniProtKB-UniRule"/>
</dbReference>
<evidence type="ECO:0000256" key="6">
    <source>
        <dbReference type="ARBA" id="ARBA00022741"/>
    </source>
</evidence>
<keyword evidence="9 17" id="KW-1133">Transmembrane helix</keyword>
<feature type="region of interest" description="Disordered" evidence="16">
    <location>
        <begin position="1"/>
        <end position="34"/>
    </location>
</feature>
<dbReference type="SUPFAM" id="SSF54585">
    <property type="entry name" value="Cdc48 domain 2-like"/>
    <property type="match status" value="1"/>
</dbReference>
<name>A0A4S4EL69_CAMSN</name>
<dbReference type="GO" id="GO:0016491">
    <property type="term" value="F:oxidoreductase activity"/>
    <property type="evidence" value="ECO:0007669"/>
    <property type="project" value="UniProtKB-KW"/>
</dbReference>
<dbReference type="Gene3D" id="3.30.70.330">
    <property type="match status" value="2"/>
</dbReference>
<comment type="caution">
    <text evidence="19">The sequence shown here is derived from an EMBL/GenBank/DDBJ whole genome shotgun (WGS) entry which is preliminary data.</text>
</comment>
<keyword evidence="5" id="KW-0677">Repeat</keyword>
<keyword evidence="13" id="KW-0012">Acyltransferase</keyword>
<dbReference type="Pfam" id="PF00742">
    <property type="entry name" value="Homoserine_dh"/>
    <property type="match status" value="1"/>
</dbReference>
<proteinExistence type="inferred from homology"/>
<evidence type="ECO:0000256" key="3">
    <source>
        <dbReference type="ARBA" id="ARBA00022679"/>
    </source>
</evidence>
<dbReference type="Proteomes" id="UP000306102">
    <property type="component" value="Unassembled WGS sequence"/>
</dbReference>
<dbReference type="GO" id="GO:0016887">
    <property type="term" value="F:ATP hydrolysis activity"/>
    <property type="evidence" value="ECO:0007669"/>
    <property type="project" value="InterPro"/>
</dbReference>
<dbReference type="SUPFAM" id="SSF55347">
    <property type="entry name" value="Glyceraldehyde-3-phosphate dehydrogenase-like, C-terminal domain"/>
    <property type="match status" value="1"/>
</dbReference>
<keyword evidence="8 15" id="KW-0694">RNA-binding</keyword>
<dbReference type="GO" id="GO:0006520">
    <property type="term" value="P:amino acid metabolic process"/>
    <property type="evidence" value="ECO:0007669"/>
    <property type="project" value="InterPro"/>
</dbReference>
<evidence type="ECO:0000256" key="1">
    <source>
        <dbReference type="ARBA" id="ARBA00004141"/>
    </source>
</evidence>
<comment type="function">
    <text evidence="14">Probable RNA-binding protein that plays a role in meiosis and vegetative growth.</text>
</comment>
<dbReference type="PANTHER" id="PTHR15486:SF0">
    <property type="entry name" value="GLYCEROL-3-PHOSPHATE ACYLTRANSFERASE 1"/>
    <property type="match status" value="1"/>
</dbReference>
<dbReference type="InterPro" id="IPR056462">
    <property type="entry name" value="HAD_RAM2/GPAT1-8"/>
</dbReference>
<dbReference type="InterPro" id="IPR001342">
    <property type="entry name" value="HDH_cat"/>
</dbReference>
<comment type="similarity">
    <text evidence="2">Belongs to the GPAT/DAPAT family.</text>
</comment>
<dbReference type="InterPro" id="IPR007201">
    <property type="entry name" value="Mei2-like_Rrm_C"/>
</dbReference>
<keyword evidence="11 17" id="KW-0472">Membrane</keyword>
<dbReference type="CDD" id="cd12529">
    <property type="entry name" value="RRM2_MEI2_like"/>
    <property type="match status" value="1"/>
</dbReference>
<dbReference type="Pfam" id="PF04059">
    <property type="entry name" value="RRM_2"/>
    <property type="match status" value="1"/>
</dbReference>
<dbReference type="Pfam" id="PF00004">
    <property type="entry name" value="AAA"/>
    <property type="match status" value="1"/>
</dbReference>
<feature type="compositionally biased region" description="Low complexity" evidence="16">
    <location>
        <begin position="486"/>
        <end position="497"/>
    </location>
</feature>
<feature type="transmembrane region" description="Helical" evidence="17">
    <location>
        <begin position="1167"/>
        <end position="1187"/>
    </location>
</feature>
<dbReference type="SUPFAM" id="SSF69593">
    <property type="entry name" value="Glycerol-3-phosphate (1)-acyltransferase"/>
    <property type="match status" value="1"/>
</dbReference>
<dbReference type="SUPFAM" id="SSF54928">
    <property type="entry name" value="RNA-binding domain, RBD"/>
    <property type="match status" value="2"/>
</dbReference>
<dbReference type="FunFam" id="3.30.70.330:FF:000101">
    <property type="entry name" value="Protein MEI2-like 1"/>
    <property type="match status" value="1"/>
</dbReference>
<dbReference type="PROSITE" id="PS50102">
    <property type="entry name" value="RRM"/>
    <property type="match status" value="2"/>
</dbReference>
<dbReference type="CDD" id="cd06551">
    <property type="entry name" value="LPLAT"/>
    <property type="match status" value="1"/>
</dbReference>
<dbReference type="SMART" id="SM00563">
    <property type="entry name" value="PlsC"/>
    <property type="match status" value="1"/>
</dbReference>
<dbReference type="InterPro" id="IPR034454">
    <property type="entry name" value="MEI2-like_RRM3"/>
</dbReference>
<evidence type="ECO:0000256" key="7">
    <source>
        <dbReference type="ARBA" id="ARBA00022840"/>
    </source>
</evidence>
<dbReference type="GO" id="GO:0010143">
    <property type="term" value="P:cutin biosynthetic process"/>
    <property type="evidence" value="ECO:0007669"/>
    <property type="project" value="TreeGrafter"/>
</dbReference>
<dbReference type="InterPro" id="IPR034453">
    <property type="entry name" value="MEI2-like_RRM1"/>
</dbReference>
<dbReference type="GO" id="GO:0016791">
    <property type="term" value="F:phosphatase activity"/>
    <property type="evidence" value="ECO:0007669"/>
    <property type="project" value="TreeGrafter"/>
</dbReference>
<dbReference type="InterPro" id="IPR027417">
    <property type="entry name" value="P-loop_NTPase"/>
</dbReference>
<evidence type="ECO:0000256" key="9">
    <source>
        <dbReference type="ARBA" id="ARBA00022989"/>
    </source>
</evidence>
<dbReference type="InterPro" id="IPR012677">
    <property type="entry name" value="Nucleotide-bd_a/b_plait_sf"/>
</dbReference>
<keyword evidence="20" id="KW-1185">Reference proteome</keyword>
<keyword evidence="4 17" id="KW-0812">Transmembrane</keyword>
<dbReference type="InterPro" id="IPR000504">
    <property type="entry name" value="RRM_dom"/>
</dbReference>
<feature type="domain" description="RRM" evidence="18">
    <location>
        <begin position="278"/>
        <end position="351"/>
    </location>
</feature>
<dbReference type="InterPro" id="IPR035979">
    <property type="entry name" value="RBD_domain_sf"/>
</dbReference>
<comment type="subcellular location">
    <subcellularLocation>
        <location evidence="1">Membrane</location>
        <topology evidence="1">Multi-pass membrane protein</topology>
    </subcellularLocation>
</comment>
<evidence type="ECO:0000256" key="11">
    <source>
        <dbReference type="ARBA" id="ARBA00023136"/>
    </source>
</evidence>
<keyword evidence="10" id="KW-0560">Oxidoreductase</keyword>
<evidence type="ECO:0000256" key="8">
    <source>
        <dbReference type="ARBA" id="ARBA00022884"/>
    </source>
</evidence>
<evidence type="ECO:0000256" key="14">
    <source>
        <dbReference type="ARBA" id="ARBA00058438"/>
    </source>
</evidence>